<dbReference type="Proteomes" id="UP001066276">
    <property type="component" value="Chromosome 4_2"/>
</dbReference>
<dbReference type="AlphaFoldDB" id="A0AAV7SGV5"/>
<comment type="caution">
    <text evidence="1">The sequence shown here is derived from an EMBL/GenBank/DDBJ whole genome shotgun (WGS) entry which is preliminary data.</text>
</comment>
<evidence type="ECO:0000313" key="2">
    <source>
        <dbReference type="Proteomes" id="UP001066276"/>
    </source>
</evidence>
<sequence>MRYVEQLGKGRGLRSTQLFREVRRFETNGGNGTPHAPHSRRKSVFCDKRLLLGEDTPVPEGFPGHFHHQHHHLHLVAVVHCLNESRREYLGVCKYVSESNKKISSVSELSADVKTQAGSIGFGAKGRVGHCTVVGVGEAKLRKGAGLGLKSSGTVTTGDATQLKATSDLGGQIRGRGIQWHSKYSVKGRFAFFEFLQLYGWLR</sequence>
<evidence type="ECO:0000313" key="1">
    <source>
        <dbReference type="EMBL" id="KAJ1163289.1"/>
    </source>
</evidence>
<reference evidence="1" key="1">
    <citation type="journal article" date="2022" name="bioRxiv">
        <title>Sequencing and chromosome-scale assembly of the giantPleurodeles waltlgenome.</title>
        <authorList>
            <person name="Brown T."/>
            <person name="Elewa A."/>
            <person name="Iarovenko S."/>
            <person name="Subramanian E."/>
            <person name="Araus A.J."/>
            <person name="Petzold A."/>
            <person name="Susuki M."/>
            <person name="Suzuki K.-i.T."/>
            <person name="Hayashi T."/>
            <person name="Toyoda A."/>
            <person name="Oliveira C."/>
            <person name="Osipova E."/>
            <person name="Leigh N.D."/>
            <person name="Simon A."/>
            <person name="Yun M.H."/>
        </authorList>
    </citation>
    <scope>NUCLEOTIDE SEQUENCE</scope>
    <source>
        <strain evidence="1">20211129_DDA</strain>
        <tissue evidence="1">Liver</tissue>
    </source>
</reference>
<gene>
    <name evidence="1" type="ORF">NDU88_003749</name>
</gene>
<name>A0AAV7SGV5_PLEWA</name>
<protein>
    <submittedName>
        <fullName evidence="1">Uncharacterized protein</fullName>
    </submittedName>
</protein>
<accession>A0AAV7SGV5</accession>
<dbReference type="EMBL" id="JANPWB010000008">
    <property type="protein sequence ID" value="KAJ1163289.1"/>
    <property type="molecule type" value="Genomic_DNA"/>
</dbReference>
<keyword evidence="2" id="KW-1185">Reference proteome</keyword>
<organism evidence="1 2">
    <name type="scientific">Pleurodeles waltl</name>
    <name type="common">Iberian ribbed newt</name>
    <dbReference type="NCBI Taxonomy" id="8319"/>
    <lineage>
        <taxon>Eukaryota</taxon>
        <taxon>Metazoa</taxon>
        <taxon>Chordata</taxon>
        <taxon>Craniata</taxon>
        <taxon>Vertebrata</taxon>
        <taxon>Euteleostomi</taxon>
        <taxon>Amphibia</taxon>
        <taxon>Batrachia</taxon>
        <taxon>Caudata</taxon>
        <taxon>Salamandroidea</taxon>
        <taxon>Salamandridae</taxon>
        <taxon>Pleurodelinae</taxon>
        <taxon>Pleurodeles</taxon>
    </lineage>
</organism>
<proteinExistence type="predicted"/>